<dbReference type="GO" id="GO:0005737">
    <property type="term" value="C:cytoplasm"/>
    <property type="evidence" value="ECO:0007669"/>
    <property type="project" value="InterPro"/>
</dbReference>
<feature type="domain" description="tRNA(Ile)-lysidine synthase substrate-binding" evidence="10">
    <location>
        <begin position="411"/>
        <end position="463"/>
    </location>
</feature>
<evidence type="ECO:0000313" key="12">
    <source>
        <dbReference type="Proteomes" id="UP000249451"/>
    </source>
</evidence>
<dbReference type="CDD" id="cd01992">
    <property type="entry name" value="TilS_N"/>
    <property type="match status" value="1"/>
</dbReference>
<evidence type="ECO:0000256" key="3">
    <source>
        <dbReference type="ARBA" id="ARBA00022598"/>
    </source>
</evidence>
<dbReference type="InterPro" id="IPR012795">
    <property type="entry name" value="tRNA_Ile_lys_synt_N"/>
</dbReference>
<keyword evidence="3" id="KW-0436">Ligase</keyword>
<evidence type="ECO:0000256" key="8">
    <source>
        <dbReference type="SAM" id="MobiDB-lite"/>
    </source>
</evidence>
<feature type="domain" description="tRNA(Ile)-lysidine/2-thiocytidine synthase N-terminal" evidence="9">
    <location>
        <begin position="91"/>
        <end position="218"/>
    </location>
</feature>
<dbReference type="Pfam" id="PF09179">
    <property type="entry name" value="TilS"/>
    <property type="match status" value="1"/>
</dbReference>
<dbReference type="SUPFAM" id="SSF52402">
    <property type="entry name" value="Adenine nucleotide alpha hydrolases-like"/>
    <property type="match status" value="1"/>
</dbReference>
<keyword evidence="5" id="KW-0547">Nucleotide-binding</keyword>
<name>A0A2W5AU80_9CORY</name>
<dbReference type="Pfam" id="PF01171">
    <property type="entry name" value="ATP_bind_3"/>
    <property type="match status" value="1"/>
</dbReference>
<organism evidence="11 12">
    <name type="scientific">Corynebacterium urealyticum</name>
    <dbReference type="NCBI Taxonomy" id="43771"/>
    <lineage>
        <taxon>Bacteria</taxon>
        <taxon>Bacillati</taxon>
        <taxon>Actinomycetota</taxon>
        <taxon>Actinomycetes</taxon>
        <taxon>Mycobacteriales</taxon>
        <taxon>Corynebacteriaceae</taxon>
        <taxon>Corynebacterium</taxon>
    </lineage>
</organism>
<dbReference type="Gene3D" id="3.40.50.620">
    <property type="entry name" value="HUPs"/>
    <property type="match status" value="1"/>
</dbReference>
<keyword evidence="2" id="KW-0963">Cytoplasm</keyword>
<dbReference type="InterPro" id="IPR014729">
    <property type="entry name" value="Rossmann-like_a/b/a_fold"/>
</dbReference>
<proteinExistence type="inferred from homology"/>
<feature type="region of interest" description="Disordered" evidence="8">
    <location>
        <begin position="371"/>
        <end position="407"/>
    </location>
</feature>
<dbReference type="HAMAP" id="MF_01161">
    <property type="entry name" value="tRNA_Ile_lys_synt"/>
    <property type="match status" value="1"/>
</dbReference>
<dbReference type="PANTHER" id="PTHR43033:SF1">
    <property type="entry name" value="TRNA(ILE)-LYSIDINE SYNTHASE-RELATED"/>
    <property type="match status" value="1"/>
</dbReference>
<dbReference type="AlphaFoldDB" id="A0A2W5AU80"/>
<evidence type="ECO:0000259" key="9">
    <source>
        <dbReference type="Pfam" id="PF01171"/>
    </source>
</evidence>
<dbReference type="Gene3D" id="1.20.59.20">
    <property type="match status" value="1"/>
</dbReference>
<evidence type="ECO:0000256" key="7">
    <source>
        <dbReference type="ARBA" id="ARBA00048539"/>
    </source>
</evidence>
<protein>
    <recommendedName>
        <fullName evidence="1">tRNA(Ile)-lysidine synthetase</fullName>
        <ecNumber evidence="1">6.3.4.19</ecNumber>
    </recommendedName>
</protein>
<evidence type="ECO:0000256" key="2">
    <source>
        <dbReference type="ARBA" id="ARBA00022490"/>
    </source>
</evidence>
<dbReference type="GO" id="GO:0005524">
    <property type="term" value="F:ATP binding"/>
    <property type="evidence" value="ECO:0007669"/>
    <property type="project" value="UniProtKB-KW"/>
</dbReference>
<dbReference type="InterPro" id="IPR015262">
    <property type="entry name" value="tRNA_Ile_lys_synt_subst-bd"/>
</dbReference>
<keyword evidence="6" id="KW-0067">ATP-binding</keyword>
<evidence type="ECO:0000256" key="1">
    <source>
        <dbReference type="ARBA" id="ARBA00013267"/>
    </source>
</evidence>
<dbReference type="Proteomes" id="UP000249451">
    <property type="component" value="Unassembled WGS sequence"/>
</dbReference>
<dbReference type="GO" id="GO:0008033">
    <property type="term" value="P:tRNA processing"/>
    <property type="evidence" value="ECO:0007669"/>
    <property type="project" value="UniProtKB-KW"/>
</dbReference>
<evidence type="ECO:0000259" key="10">
    <source>
        <dbReference type="Pfam" id="PF09179"/>
    </source>
</evidence>
<feature type="region of interest" description="Disordered" evidence="8">
    <location>
        <begin position="474"/>
        <end position="497"/>
    </location>
</feature>
<evidence type="ECO:0000256" key="5">
    <source>
        <dbReference type="ARBA" id="ARBA00022741"/>
    </source>
</evidence>
<feature type="region of interest" description="Disordered" evidence="8">
    <location>
        <begin position="215"/>
        <end position="268"/>
    </location>
</feature>
<reference evidence="11 12" key="1">
    <citation type="submission" date="2017-11" db="EMBL/GenBank/DDBJ databases">
        <title>Infants hospitalized years apart are colonized by the same room-sourced microbial strains.</title>
        <authorList>
            <person name="Brooks B."/>
            <person name="Olm M.R."/>
            <person name="Firek B.A."/>
            <person name="Baker R."/>
            <person name="Thomas B.C."/>
            <person name="Morowitz M.J."/>
            <person name="Banfield J.F."/>
        </authorList>
    </citation>
    <scope>NUCLEOTIDE SEQUENCE [LARGE SCALE GENOMIC DNA]</scope>
    <source>
        <strain evidence="11">S2_012_000_R3_87</strain>
    </source>
</reference>
<comment type="catalytic activity">
    <reaction evidence="7">
        <text>cytidine(34) in tRNA(Ile2) + L-lysine + ATP = lysidine(34) in tRNA(Ile2) + AMP + diphosphate + H(+)</text>
        <dbReference type="Rhea" id="RHEA:43744"/>
        <dbReference type="Rhea" id="RHEA-COMP:10625"/>
        <dbReference type="Rhea" id="RHEA-COMP:10670"/>
        <dbReference type="ChEBI" id="CHEBI:15378"/>
        <dbReference type="ChEBI" id="CHEBI:30616"/>
        <dbReference type="ChEBI" id="CHEBI:32551"/>
        <dbReference type="ChEBI" id="CHEBI:33019"/>
        <dbReference type="ChEBI" id="CHEBI:82748"/>
        <dbReference type="ChEBI" id="CHEBI:83665"/>
        <dbReference type="ChEBI" id="CHEBI:456215"/>
        <dbReference type="EC" id="6.3.4.19"/>
    </reaction>
</comment>
<accession>A0A2W5AU80</accession>
<evidence type="ECO:0000256" key="6">
    <source>
        <dbReference type="ARBA" id="ARBA00022840"/>
    </source>
</evidence>
<evidence type="ECO:0000313" key="11">
    <source>
        <dbReference type="EMBL" id="PZO98074.1"/>
    </source>
</evidence>
<dbReference type="SUPFAM" id="SSF82829">
    <property type="entry name" value="MesJ substrate recognition domain-like"/>
    <property type="match status" value="1"/>
</dbReference>
<evidence type="ECO:0000256" key="4">
    <source>
        <dbReference type="ARBA" id="ARBA00022694"/>
    </source>
</evidence>
<dbReference type="GO" id="GO:0032267">
    <property type="term" value="F:tRNA(Ile)-lysidine synthase activity"/>
    <property type="evidence" value="ECO:0007669"/>
    <property type="project" value="UniProtKB-EC"/>
</dbReference>
<feature type="non-terminal residue" evidence="11">
    <location>
        <position position="1"/>
    </location>
</feature>
<dbReference type="EMBL" id="QFNY01000327">
    <property type="protein sequence ID" value="PZO98074.1"/>
    <property type="molecule type" value="Genomic_DNA"/>
</dbReference>
<feature type="compositionally biased region" description="Low complexity" evidence="8">
    <location>
        <begin position="241"/>
        <end position="253"/>
    </location>
</feature>
<comment type="caution">
    <text evidence="11">The sequence shown here is derived from an EMBL/GenBank/DDBJ whole genome shotgun (WGS) entry which is preliminary data.</text>
</comment>
<sequence>HGGHQVRPPVEFRFPVQYSRRRRRRARSPRPAGCRRVSALVFSATATPGDWGQALGRRNTVSTAADFRAWLARLRTTHPEHAAQLAEGPVYLGVSGGADSLALAYTAAGIAKKDLPGASFRALVVDHQLQEGSAEVAATAAQNCEEIGIPAQVLTIDVPGGPGADEAAAREARYRALGAAAAGRPLLVAHTASDDAEGLLLGLARGSGAGALAGLRPITTPAGHPTATNYPHPPANPAQGAEESASSSRAAASHQRPGSQQSAGDQHLASNDHPAIAAGAAWLGRPLLASTREDTEATCHRAGLEFWTDPHNSSPRFRRSRVRQELLPLLEDILGPGVADSLTRTARLLREDADYLESAAHAEYARLTATDPDHAHPQGHERAQDRTQAEEHDQAQGHAHAEHHDRTAAELPCAPLAELPAALRRRVIRHWLAGKTGPLTYSHLSRIDALVTDWAGQGGVSVPWHTMNGYEALGRGHANPPSPPPVGAPPTGQRRTRLVVARRGGVLRLVAEESHKHPKDRREHD</sequence>
<dbReference type="InterPro" id="IPR012094">
    <property type="entry name" value="tRNA_Ile_lys_synt"/>
</dbReference>
<dbReference type="EC" id="6.3.4.19" evidence="1"/>
<dbReference type="InterPro" id="IPR011063">
    <property type="entry name" value="TilS/TtcA_N"/>
</dbReference>
<gene>
    <name evidence="11" type="ORF">DI609_11615</name>
</gene>
<keyword evidence="4" id="KW-0819">tRNA processing</keyword>
<dbReference type="PANTHER" id="PTHR43033">
    <property type="entry name" value="TRNA(ILE)-LYSIDINE SYNTHASE-RELATED"/>
    <property type="match status" value="1"/>
</dbReference>